<evidence type="ECO:0000313" key="8">
    <source>
        <dbReference type="Proteomes" id="UP000000787"/>
    </source>
</evidence>
<evidence type="ECO:0000256" key="3">
    <source>
        <dbReference type="ARBA" id="ARBA00022989"/>
    </source>
</evidence>
<dbReference type="InterPro" id="IPR051784">
    <property type="entry name" value="Nod_factor_ABC_transporter"/>
</dbReference>
<dbReference type="InterPro" id="IPR013525">
    <property type="entry name" value="ABC2_TM"/>
</dbReference>
<feature type="transmembrane region" description="Helical" evidence="5">
    <location>
        <begin position="122"/>
        <end position="145"/>
    </location>
</feature>
<dbReference type="PROSITE" id="PS51012">
    <property type="entry name" value="ABC_TM2"/>
    <property type="match status" value="1"/>
</dbReference>
<keyword evidence="3 5" id="KW-1133">Transmembrane helix</keyword>
<accession>A9B735</accession>
<dbReference type="EMBL" id="CP000875">
    <property type="protein sequence ID" value="ABX05903.1"/>
    <property type="molecule type" value="Genomic_DNA"/>
</dbReference>
<feature type="transmembrane region" description="Helical" evidence="5">
    <location>
        <begin position="187"/>
        <end position="205"/>
    </location>
</feature>
<dbReference type="AlphaFoldDB" id="A9B735"/>
<evidence type="ECO:0000313" key="7">
    <source>
        <dbReference type="EMBL" id="ABX05903.1"/>
    </source>
</evidence>
<gene>
    <name evidence="7" type="ordered locus">Haur_3266</name>
</gene>
<feature type="transmembrane region" description="Helical" evidence="5">
    <location>
        <begin position="29"/>
        <end position="50"/>
    </location>
</feature>
<dbReference type="GO" id="GO:0140359">
    <property type="term" value="F:ABC-type transporter activity"/>
    <property type="evidence" value="ECO:0007669"/>
    <property type="project" value="InterPro"/>
</dbReference>
<name>A9B735_HERA2</name>
<feature type="domain" description="ABC transmembrane type-2" evidence="6">
    <location>
        <begin position="34"/>
        <end position="267"/>
    </location>
</feature>
<dbReference type="BioCyc" id="HAUR316274:GHYA-3301-MONOMER"/>
<keyword evidence="4 5" id="KW-0472">Membrane</keyword>
<keyword evidence="2 5" id="KW-0812">Transmembrane</keyword>
<feature type="transmembrane region" description="Helical" evidence="5">
    <location>
        <begin position="157"/>
        <end position="180"/>
    </location>
</feature>
<keyword evidence="5" id="KW-1003">Cell membrane</keyword>
<evidence type="ECO:0000256" key="2">
    <source>
        <dbReference type="ARBA" id="ARBA00022692"/>
    </source>
</evidence>
<reference evidence="7 8" key="1">
    <citation type="journal article" date="2011" name="Stand. Genomic Sci.">
        <title>Complete genome sequence of the filamentous gliding predatory bacterium Herpetosiphon aurantiacus type strain (114-95(T)).</title>
        <authorList>
            <person name="Kiss H."/>
            <person name="Nett M."/>
            <person name="Domin N."/>
            <person name="Martin K."/>
            <person name="Maresca J.A."/>
            <person name="Copeland A."/>
            <person name="Lapidus A."/>
            <person name="Lucas S."/>
            <person name="Berry K.W."/>
            <person name="Glavina Del Rio T."/>
            <person name="Dalin E."/>
            <person name="Tice H."/>
            <person name="Pitluck S."/>
            <person name="Richardson P."/>
            <person name="Bruce D."/>
            <person name="Goodwin L."/>
            <person name="Han C."/>
            <person name="Detter J.C."/>
            <person name="Schmutz J."/>
            <person name="Brettin T."/>
            <person name="Land M."/>
            <person name="Hauser L."/>
            <person name="Kyrpides N.C."/>
            <person name="Ivanova N."/>
            <person name="Goker M."/>
            <person name="Woyke T."/>
            <person name="Klenk H.P."/>
            <person name="Bryant D.A."/>
        </authorList>
    </citation>
    <scope>NUCLEOTIDE SEQUENCE [LARGE SCALE GENOMIC DNA]</scope>
    <source>
        <strain evidence="8">ATCC 23779 / DSM 785 / 114-95</strain>
    </source>
</reference>
<evidence type="ECO:0000256" key="5">
    <source>
        <dbReference type="RuleBase" id="RU361157"/>
    </source>
</evidence>
<dbReference type="eggNOG" id="COG0842">
    <property type="taxonomic scope" value="Bacteria"/>
</dbReference>
<proteinExistence type="inferred from homology"/>
<protein>
    <recommendedName>
        <fullName evidence="5">Transport permease protein</fullName>
    </recommendedName>
</protein>
<comment type="similarity">
    <text evidence="5">Belongs to the ABC-2 integral membrane protein family.</text>
</comment>
<dbReference type="InterPro" id="IPR047817">
    <property type="entry name" value="ABC2_TM_bact-type"/>
</dbReference>
<dbReference type="InParanoid" id="A9B735"/>
<keyword evidence="8" id="KW-1185">Reference proteome</keyword>
<dbReference type="PIRSF" id="PIRSF006648">
    <property type="entry name" value="DrrB"/>
    <property type="match status" value="1"/>
</dbReference>
<dbReference type="STRING" id="316274.Haur_3266"/>
<dbReference type="InterPro" id="IPR000412">
    <property type="entry name" value="ABC_2_transport"/>
</dbReference>
<comment type="subcellular location">
    <subcellularLocation>
        <location evidence="5">Cell membrane</location>
        <topology evidence="5">Multi-pass membrane protein</topology>
    </subcellularLocation>
    <subcellularLocation>
        <location evidence="1">Membrane</location>
        <topology evidence="1">Multi-pass membrane protein</topology>
    </subcellularLocation>
</comment>
<dbReference type="Proteomes" id="UP000000787">
    <property type="component" value="Chromosome"/>
</dbReference>
<dbReference type="Pfam" id="PF01061">
    <property type="entry name" value="ABC2_membrane"/>
    <property type="match status" value="1"/>
</dbReference>
<dbReference type="HOGENOM" id="CLU_089201_0_0_0"/>
<dbReference type="PANTHER" id="PTHR43229">
    <property type="entry name" value="NODULATION PROTEIN J"/>
    <property type="match status" value="1"/>
</dbReference>
<evidence type="ECO:0000256" key="1">
    <source>
        <dbReference type="ARBA" id="ARBA00004141"/>
    </source>
</evidence>
<keyword evidence="5" id="KW-0813">Transport</keyword>
<sequence length="281" mass="31427">MAFGRSFWRETRASYAFVERNINLIKRYWGWEVVWLIYSIVNALSITFIGKAVGAITGQEFDQATINATILYLIVGTLVWHYLAVVFDCIAESVQWERWEGTIEYTFMAPISRLTHMLGTTIFAIFWGLFHTGIILAFVAVFFQISLENANFLGATVILLTGSISFIGLGIVAAVLPLLFPERGAQMTNIVKATILLVSGVYYPISVLPTWMQPLASVSPATYVLEGMRRALQNNAGPLDLWASYLLPLLGSGLLLVPFGLWIFLRGEEYAKRTGRLKRNG</sequence>
<dbReference type="GO" id="GO:0043190">
    <property type="term" value="C:ATP-binding cassette (ABC) transporter complex"/>
    <property type="evidence" value="ECO:0007669"/>
    <property type="project" value="InterPro"/>
</dbReference>
<feature type="transmembrane region" description="Helical" evidence="5">
    <location>
        <begin position="242"/>
        <end position="265"/>
    </location>
</feature>
<evidence type="ECO:0000259" key="6">
    <source>
        <dbReference type="PROSITE" id="PS51012"/>
    </source>
</evidence>
<evidence type="ECO:0000256" key="4">
    <source>
        <dbReference type="ARBA" id="ARBA00023136"/>
    </source>
</evidence>
<dbReference type="PANTHER" id="PTHR43229:SF2">
    <property type="entry name" value="NODULATION PROTEIN J"/>
    <property type="match status" value="1"/>
</dbReference>
<dbReference type="KEGG" id="hau:Haur_3266"/>
<organism evidence="7 8">
    <name type="scientific">Herpetosiphon aurantiacus (strain ATCC 23779 / DSM 785 / 114-95)</name>
    <dbReference type="NCBI Taxonomy" id="316274"/>
    <lineage>
        <taxon>Bacteria</taxon>
        <taxon>Bacillati</taxon>
        <taxon>Chloroflexota</taxon>
        <taxon>Chloroflexia</taxon>
        <taxon>Herpetosiphonales</taxon>
        <taxon>Herpetosiphonaceae</taxon>
        <taxon>Herpetosiphon</taxon>
    </lineage>
</organism>
<feature type="transmembrane region" description="Helical" evidence="5">
    <location>
        <begin position="70"/>
        <end position="91"/>
    </location>
</feature>